<dbReference type="InterPro" id="IPR004506">
    <property type="entry name" value="MnmA-like"/>
</dbReference>
<dbReference type="FunFam" id="2.30.30.280:FF:000001">
    <property type="entry name" value="tRNA-specific 2-thiouridylase MnmA"/>
    <property type="match status" value="1"/>
</dbReference>
<evidence type="ECO:0000256" key="6">
    <source>
        <dbReference type="ARBA" id="ARBA00022884"/>
    </source>
</evidence>
<evidence type="ECO:0000256" key="5">
    <source>
        <dbReference type="ARBA" id="ARBA00022840"/>
    </source>
</evidence>
<organism evidence="10">
    <name type="scientific">marine sediment metagenome</name>
    <dbReference type="NCBI Taxonomy" id="412755"/>
    <lineage>
        <taxon>unclassified sequences</taxon>
        <taxon>metagenomes</taxon>
        <taxon>ecological metagenomes</taxon>
    </lineage>
</organism>
<dbReference type="SUPFAM" id="SSF52402">
    <property type="entry name" value="Adenine nucleotide alpha hydrolases-like"/>
    <property type="match status" value="1"/>
</dbReference>
<dbReference type="GO" id="GO:0002143">
    <property type="term" value="P:tRNA wobble position uridine thiolation"/>
    <property type="evidence" value="ECO:0007669"/>
    <property type="project" value="TreeGrafter"/>
</dbReference>
<dbReference type="Pfam" id="PF03054">
    <property type="entry name" value="tRNA_Me_trans"/>
    <property type="match status" value="1"/>
</dbReference>
<dbReference type="PANTHER" id="PTHR11933">
    <property type="entry name" value="TRNA 5-METHYLAMINOMETHYL-2-THIOURIDYLATE -METHYLTRANSFERASE"/>
    <property type="match status" value="1"/>
</dbReference>
<keyword evidence="2" id="KW-0808">Transferase</keyword>
<proteinExistence type="predicted"/>
<dbReference type="GO" id="GO:0005524">
    <property type="term" value="F:ATP binding"/>
    <property type="evidence" value="ECO:0007669"/>
    <property type="project" value="UniProtKB-KW"/>
</dbReference>
<evidence type="ECO:0000256" key="3">
    <source>
        <dbReference type="ARBA" id="ARBA00022694"/>
    </source>
</evidence>
<keyword evidence="1" id="KW-0820">tRNA-binding</keyword>
<evidence type="ECO:0000256" key="7">
    <source>
        <dbReference type="ARBA" id="ARBA00023157"/>
    </source>
</evidence>
<comment type="caution">
    <text evidence="10">The sequence shown here is derived from an EMBL/GenBank/DDBJ whole genome shotgun (WGS) entry which is preliminary data.</text>
</comment>
<dbReference type="InterPro" id="IPR046884">
    <property type="entry name" value="MnmA-like_central"/>
</dbReference>
<reference evidence="10" key="1">
    <citation type="journal article" date="2014" name="Front. Microbiol.">
        <title>High frequency of phylogenetically diverse reductive dehalogenase-homologous genes in deep subseafloor sedimentary metagenomes.</title>
        <authorList>
            <person name="Kawai M."/>
            <person name="Futagami T."/>
            <person name="Toyoda A."/>
            <person name="Takaki Y."/>
            <person name="Nishi S."/>
            <person name="Hori S."/>
            <person name="Arai W."/>
            <person name="Tsubouchi T."/>
            <person name="Morono Y."/>
            <person name="Uchiyama I."/>
            <person name="Ito T."/>
            <person name="Fujiyama A."/>
            <person name="Inagaki F."/>
            <person name="Takami H."/>
        </authorList>
    </citation>
    <scope>NUCLEOTIDE SEQUENCE</scope>
    <source>
        <strain evidence="10">Expedition CK06-06</strain>
    </source>
</reference>
<dbReference type="AlphaFoldDB" id="X0Y0Y8"/>
<keyword evidence="4" id="KW-0547">Nucleotide-binding</keyword>
<accession>X0Y0Y8</accession>
<keyword evidence="3" id="KW-0819">tRNA processing</keyword>
<evidence type="ECO:0000259" key="9">
    <source>
        <dbReference type="Pfam" id="PF20259"/>
    </source>
</evidence>
<keyword evidence="6" id="KW-0694">RNA-binding</keyword>
<dbReference type="Gene3D" id="2.30.30.280">
    <property type="entry name" value="Adenine nucleotide alpha hydrolases-like domains"/>
    <property type="match status" value="1"/>
</dbReference>
<dbReference type="Gene3D" id="3.40.50.620">
    <property type="entry name" value="HUPs"/>
    <property type="match status" value="1"/>
</dbReference>
<dbReference type="Pfam" id="PF20259">
    <property type="entry name" value="tRNA_Me_trans_M"/>
    <property type="match status" value="1"/>
</dbReference>
<dbReference type="PANTHER" id="PTHR11933:SF5">
    <property type="entry name" value="MITOCHONDRIAL TRNA-SPECIFIC 2-THIOURIDYLASE 1"/>
    <property type="match status" value="1"/>
</dbReference>
<feature type="non-terminal residue" evidence="10">
    <location>
        <position position="1"/>
    </location>
</feature>
<feature type="non-terminal residue" evidence="10">
    <location>
        <position position="247"/>
    </location>
</feature>
<dbReference type="GO" id="GO:0000049">
    <property type="term" value="F:tRNA binding"/>
    <property type="evidence" value="ECO:0007669"/>
    <property type="project" value="UniProtKB-KW"/>
</dbReference>
<protein>
    <submittedName>
        <fullName evidence="10">Uncharacterized protein</fullName>
    </submittedName>
</protein>
<dbReference type="GO" id="GO:0016783">
    <property type="term" value="F:sulfurtransferase activity"/>
    <property type="evidence" value="ECO:0007669"/>
    <property type="project" value="InterPro"/>
</dbReference>
<dbReference type="CDD" id="cd01998">
    <property type="entry name" value="MnmA_TRMU-like"/>
    <property type="match status" value="1"/>
</dbReference>
<sequence length="247" mass="27798">YIAKYRNGETPNPCGRCNRHLRFGLALEYATEHGYDFVATGHHVRCLREPDSTLSLRRGIDPSKDQTYFLYGLAQDDLDRLLFPVGEISKHAVYAFARERHLTCAELPESQDLCFAVAGRTSFLFAQSDLRPGPILDLAGNRLGTHEGLPNYTIGQRRGLGIPSGRPLYVIGIDPERNALVVGEEDRLFRSELRVVDANYLSGHPPEDQSRLGVKIRYRSPAVGATFHRDSDERFQLEFDAPQRAIT</sequence>
<evidence type="ECO:0000259" key="8">
    <source>
        <dbReference type="Pfam" id="PF20258"/>
    </source>
</evidence>
<evidence type="ECO:0000256" key="1">
    <source>
        <dbReference type="ARBA" id="ARBA00022555"/>
    </source>
</evidence>
<dbReference type="Pfam" id="PF20258">
    <property type="entry name" value="tRNA_Me_trans_C"/>
    <property type="match status" value="1"/>
</dbReference>
<feature type="domain" description="tRNA-specific 2-thiouridylase MnmA-like C-terminal" evidence="8">
    <location>
        <begin position="191"/>
        <end position="247"/>
    </location>
</feature>
<keyword evidence="7" id="KW-1015">Disulfide bond</keyword>
<evidence type="ECO:0000256" key="2">
    <source>
        <dbReference type="ARBA" id="ARBA00022679"/>
    </source>
</evidence>
<evidence type="ECO:0000313" key="10">
    <source>
        <dbReference type="EMBL" id="GAG30566.1"/>
    </source>
</evidence>
<evidence type="ECO:0000256" key="4">
    <source>
        <dbReference type="ARBA" id="ARBA00022741"/>
    </source>
</evidence>
<dbReference type="Gene3D" id="2.40.30.10">
    <property type="entry name" value="Translation factors"/>
    <property type="match status" value="1"/>
</dbReference>
<dbReference type="InterPro" id="IPR023382">
    <property type="entry name" value="MnmA-like_central_sf"/>
</dbReference>
<dbReference type="InterPro" id="IPR046885">
    <property type="entry name" value="MnmA-like_C"/>
</dbReference>
<gene>
    <name evidence="10" type="ORF">S01H1_70067</name>
</gene>
<keyword evidence="5" id="KW-0067">ATP-binding</keyword>
<name>X0Y0Y8_9ZZZZ</name>
<feature type="domain" description="tRNA-specific 2-thiouridylase MnmA-like central" evidence="9">
    <location>
        <begin position="123"/>
        <end position="184"/>
    </location>
</feature>
<dbReference type="InterPro" id="IPR014729">
    <property type="entry name" value="Rossmann-like_a/b/a_fold"/>
</dbReference>
<dbReference type="EMBL" id="BARS01046563">
    <property type="protein sequence ID" value="GAG30566.1"/>
    <property type="molecule type" value="Genomic_DNA"/>
</dbReference>